<dbReference type="AlphaFoldDB" id="A0A319A4X6"/>
<dbReference type="Proteomes" id="UP000248349">
    <property type="component" value="Unassembled WGS sequence"/>
</dbReference>
<gene>
    <name evidence="2" type="ORF">BP01DRAFT_385359</name>
</gene>
<reference evidence="2 3" key="1">
    <citation type="submission" date="2016-12" db="EMBL/GenBank/DDBJ databases">
        <title>The genomes of Aspergillus section Nigri reveals drivers in fungal speciation.</title>
        <authorList>
            <consortium name="DOE Joint Genome Institute"/>
            <person name="Vesth T.C."/>
            <person name="Nybo J."/>
            <person name="Theobald S."/>
            <person name="Brandl J."/>
            <person name="Frisvad J.C."/>
            <person name="Nielsen K.F."/>
            <person name="Lyhne E.K."/>
            <person name="Kogle M.E."/>
            <person name="Kuo A."/>
            <person name="Riley R."/>
            <person name="Clum A."/>
            <person name="Nolan M."/>
            <person name="Lipzen A."/>
            <person name="Salamov A."/>
            <person name="Henrissat B."/>
            <person name="Wiebenga A."/>
            <person name="De Vries R.P."/>
            <person name="Grigoriev I.V."/>
            <person name="Mortensen U.H."/>
            <person name="Andersen M.R."/>
            <person name="Baker S.E."/>
        </authorList>
    </citation>
    <scope>NUCLEOTIDE SEQUENCE [LARGE SCALE GENOMIC DNA]</scope>
    <source>
        <strain evidence="2 3">JOP 1030-1</strain>
    </source>
</reference>
<sequence length="147" mass="16487">MRADKIDEGGIIPEKLFRDGSPFPELGEYRVPEFADAEKVAGQGPHLVLQLRQIAREVSHSLVLCLACSIVSLLRSAHDLLACHVLQQKGDKVEPGHLPMDRSKQQQQQQQQQQQHRHPILVDLSPRSPRSDGYLVMTPQSDTNRIG</sequence>
<keyword evidence="3" id="KW-1185">Reference proteome</keyword>
<feature type="region of interest" description="Disordered" evidence="1">
    <location>
        <begin position="92"/>
        <end position="147"/>
    </location>
</feature>
<dbReference type="RefSeq" id="XP_025428454.1">
    <property type="nucleotide sequence ID" value="XM_025577587.1"/>
</dbReference>
<dbReference type="EMBL" id="KZ821251">
    <property type="protein sequence ID" value="PYH42472.1"/>
    <property type="molecule type" value="Genomic_DNA"/>
</dbReference>
<feature type="compositionally biased region" description="Basic and acidic residues" evidence="1">
    <location>
        <begin position="92"/>
        <end position="104"/>
    </location>
</feature>
<accession>A0A319A4X6</accession>
<organism evidence="2 3">
    <name type="scientific">Aspergillus saccharolyticus JOP 1030-1</name>
    <dbReference type="NCBI Taxonomy" id="1450539"/>
    <lineage>
        <taxon>Eukaryota</taxon>
        <taxon>Fungi</taxon>
        <taxon>Dikarya</taxon>
        <taxon>Ascomycota</taxon>
        <taxon>Pezizomycotina</taxon>
        <taxon>Eurotiomycetes</taxon>
        <taxon>Eurotiomycetidae</taxon>
        <taxon>Eurotiales</taxon>
        <taxon>Aspergillaceae</taxon>
        <taxon>Aspergillus</taxon>
        <taxon>Aspergillus subgen. Circumdati</taxon>
    </lineage>
</organism>
<proteinExistence type="predicted"/>
<feature type="compositionally biased region" description="Low complexity" evidence="1">
    <location>
        <begin position="105"/>
        <end position="114"/>
    </location>
</feature>
<protein>
    <submittedName>
        <fullName evidence="2">Uncharacterized protein</fullName>
    </submittedName>
</protein>
<name>A0A319A4X6_9EURO</name>
<dbReference type="GeneID" id="37078816"/>
<evidence type="ECO:0000313" key="3">
    <source>
        <dbReference type="Proteomes" id="UP000248349"/>
    </source>
</evidence>
<evidence type="ECO:0000256" key="1">
    <source>
        <dbReference type="SAM" id="MobiDB-lite"/>
    </source>
</evidence>
<feature type="compositionally biased region" description="Polar residues" evidence="1">
    <location>
        <begin position="138"/>
        <end position="147"/>
    </location>
</feature>
<evidence type="ECO:0000313" key="2">
    <source>
        <dbReference type="EMBL" id="PYH42472.1"/>
    </source>
</evidence>